<accession>A0ABW7TI29</accession>
<comment type="caution">
    <text evidence="1">The sequence shown here is derived from an EMBL/GenBank/DDBJ whole genome shotgun (WGS) entry which is preliminary data.</text>
</comment>
<reference evidence="1 2" key="1">
    <citation type="submission" date="2024-10" db="EMBL/GenBank/DDBJ databases">
        <title>The Natural Products Discovery Center: Release of the First 8490 Sequenced Strains for Exploring Actinobacteria Biosynthetic Diversity.</title>
        <authorList>
            <person name="Kalkreuter E."/>
            <person name="Kautsar S.A."/>
            <person name="Yang D."/>
            <person name="Bader C.D."/>
            <person name="Teijaro C.N."/>
            <person name="Fluegel L."/>
            <person name="Davis C.M."/>
            <person name="Simpson J.R."/>
            <person name="Lauterbach L."/>
            <person name="Steele A.D."/>
            <person name="Gui C."/>
            <person name="Meng S."/>
            <person name="Li G."/>
            <person name="Viehrig K."/>
            <person name="Ye F."/>
            <person name="Su P."/>
            <person name="Kiefer A.F."/>
            <person name="Nichols A."/>
            <person name="Cepeda A.J."/>
            <person name="Yan W."/>
            <person name="Fan B."/>
            <person name="Jiang Y."/>
            <person name="Adhikari A."/>
            <person name="Zheng C.-J."/>
            <person name="Schuster L."/>
            <person name="Cowan T.M."/>
            <person name="Smanski M.J."/>
            <person name="Chevrette M.G."/>
            <person name="De Carvalho L.P.S."/>
            <person name="Shen B."/>
        </authorList>
    </citation>
    <scope>NUCLEOTIDE SEQUENCE [LARGE SCALE GENOMIC DNA]</scope>
    <source>
        <strain evidence="1 2">NPDC020979</strain>
    </source>
</reference>
<keyword evidence="2" id="KW-1185">Reference proteome</keyword>
<gene>
    <name evidence="1" type="ORF">ACH4TF_34540</name>
</gene>
<dbReference type="EMBL" id="JBIRRB010000026">
    <property type="protein sequence ID" value="MFI0915503.1"/>
    <property type="molecule type" value="Genomic_DNA"/>
</dbReference>
<sequence>MTTKPEPYPHPVRIGDKTFKFRTVPYGTKTIVQTGEIENITFSHLSEWMQATWGKECALPDHLKDVDIRSLSLGIKTTRSGGSQTREFTFRASFSFRADIGTSVHITSLHVHYRSTKEFTLEVMLSLPVKVGPKKPLMKFTGMLSKKADSWVIDAAWSLPAGQEGVRLTEVASAFNLTR</sequence>
<organism evidence="1 2">
    <name type="scientific">Streptomyces abikoensis</name>
    <dbReference type="NCBI Taxonomy" id="97398"/>
    <lineage>
        <taxon>Bacteria</taxon>
        <taxon>Bacillati</taxon>
        <taxon>Actinomycetota</taxon>
        <taxon>Actinomycetes</taxon>
        <taxon>Kitasatosporales</taxon>
        <taxon>Streptomycetaceae</taxon>
        <taxon>Streptomyces</taxon>
    </lineage>
</organism>
<dbReference type="RefSeq" id="WP_397615066.1">
    <property type="nucleotide sequence ID" value="NZ_JBIRRB010000026.1"/>
</dbReference>
<dbReference type="Proteomes" id="UP001611162">
    <property type="component" value="Unassembled WGS sequence"/>
</dbReference>
<evidence type="ECO:0000313" key="2">
    <source>
        <dbReference type="Proteomes" id="UP001611162"/>
    </source>
</evidence>
<evidence type="ECO:0000313" key="1">
    <source>
        <dbReference type="EMBL" id="MFI0915503.1"/>
    </source>
</evidence>
<protein>
    <submittedName>
        <fullName evidence="1">Uncharacterized protein</fullName>
    </submittedName>
</protein>
<proteinExistence type="predicted"/>
<name>A0ABW7TI29_9ACTN</name>